<feature type="transmembrane region" description="Helical" evidence="2">
    <location>
        <begin position="50"/>
        <end position="68"/>
    </location>
</feature>
<dbReference type="InterPro" id="IPR001258">
    <property type="entry name" value="NHL_repeat"/>
</dbReference>
<dbReference type="Pfam" id="PF12733">
    <property type="entry name" value="Cadherin-like"/>
    <property type="match status" value="2"/>
</dbReference>
<dbReference type="InterPro" id="IPR025883">
    <property type="entry name" value="Cadherin-like_domain"/>
</dbReference>
<evidence type="ECO:0000256" key="1">
    <source>
        <dbReference type="ARBA" id="ARBA00022737"/>
    </source>
</evidence>
<evidence type="ECO:0000313" key="4">
    <source>
        <dbReference type="EMBL" id="QMV41908.1"/>
    </source>
</evidence>
<keyword evidence="1" id="KW-0677">Repeat</keyword>
<keyword evidence="2" id="KW-0472">Membrane</keyword>
<reference evidence="4 5" key="1">
    <citation type="submission" date="2019-07" db="EMBL/GenBank/DDBJ databases">
        <authorList>
            <person name="Kim J.K."/>
            <person name="Cheong H.-M."/>
            <person name="Choi Y."/>
            <person name="Hwang K.J."/>
            <person name="Lee S."/>
            <person name="Choi C."/>
        </authorList>
    </citation>
    <scope>NUCLEOTIDE SEQUENCE [LARGE SCALE GENOMIC DNA]</scope>
    <source>
        <strain evidence="4 5">KS 22</strain>
    </source>
</reference>
<name>A0A7G5BY74_9BACL</name>
<evidence type="ECO:0000259" key="3">
    <source>
        <dbReference type="Pfam" id="PF12733"/>
    </source>
</evidence>
<dbReference type="EMBL" id="CP041969">
    <property type="protein sequence ID" value="QMV41908.1"/>
    <property type="molecule type" value="Genomic_DNA"/>
</dbReference>
<dbReference type="CDD" id="cd05819">
    <property type="entry name" value="NHL"/>
    <property type="match status" value="1"/>
</dbReference>
<gene>
    <name evidence="4" type="ORF">FPL14_12465</name>
</gene>
<sequence length="595" mass="61750">MARLMDKPFFAAESPYFIMKGLNIEPMNLMNSGANPLNPAMRQPTKWRQAWLVAAIAAALLIAMLVYVKPAAAAGDWTTGGGPGHPPALSGTGIALYGADIEPVNGYLFATDSGNGKILVMNPDGQVTQELVAPLPVTFSEPMAIRFDGNGRVYVTDRRALYRFNVSYSGSAYSLSDMIKWDGSGVTPSVGTLRYPQGIAVNGNDLIVADTNNGRVLRFDVSSFGPASSPDVWSGDLDPGPLDATIRSPFGLAFDGSTLYIGDQSDYLNGGKIIKATVSGSTPTVLASKTFNSPKGIEVGYGGNLFVAIRNGSSTVLRLDANLDVVTALAGDSPYGQLATDITFDDAGSMYLSLVSQVNASDNAVRKITGDNQLSDLTVSAGAMMPFLPGVLNYSLSVPNNVTSTTVTPVLSASSNNASVTVGGVGAAGGSPSLPIPLLKGDNIIPVVVTAFNGMTRTYTITITRAPFTDATLSGLALSSDYFNEPFAPGTTAYTVNVGNGLTEIYLKPVNNNRATITVDGTPTLSGNFSNPISLPVGTKTITILVTAEDGVTSKEYTVAVTRAASANANLSGLTLSSGTLSPTFAAAGRVTRPA</sequence>
<keyword evidence="5" id="KW-1185">Reference proteome</keyword>
<protein>
    <recommendedName>
        <fullName evidence="3">Cadherin-like beta-sandwich-like domain-containing protein</fullName>
    </recommendedName>
</protein>
<dbReference type="AlphaFoldDB" id="A0A7G5BY74"/>
<proteinExistence type="predicted"/>
<accession>A0A7G5BY74</accession>
<dbReference type="Pfam" id="PF01436">
    <property type="entry name" value="NHL"/>
    <property type="match status" value="1"/>
</dbReference>
<keyword evidence="2" id="KW-0812">Transmembrane</keyword>
<organism evidence="4 5">
    <name type="scientific">Cohnella cholangitidis</name>
    <dbReference type="NCBI Taxonomy" id="2598458"/>
    <lineage>
        <taxon>Bacteria</taxon>
        <taxon>Bacillati</taxon>
        <taxon>Bacillota</taxon>
        <taxon>Bacilli</taxon>
        <taxon>Bacillales</taxon>
        <taxon>Paenibacillaceae</taxon>
        <taxon>Cohnella</taxon>
    </lineage>
</organism>
<dbReference type="InterPro" id="IPR050952">
    <property type="entry name" value="TRIM-NHL_E3_ligases"/>
</dbReference>
<dbReference type="KEGG" id="cchl:FPL14_12465"/>
<evidence type="ECO:0000313" key="5">
    <source>
        <dbReference type="Proteomes" id="UP000515679"/>
    </source>
</evidence>
<feature type="domain" description="Cadherin-like beta-sandwich-like" evidence="3">
    <location>
        <begin position="374"/>
        <end position="465"/>
    </location>
</feature>
<dbReference type="SUPFAM" id="SSF101898">
    <property type="entry name" value="NHL repeat"/>
    <property type="match status" value="1"/>
</dbReference>
<keyword evidence="2" id="KW-1133">Transmembrane helix</keyword>
<dbReference type="Gene3D" id="2.120.10.30">
    <property type="entry name" value="TolB, C-terminal domain"/>
    <property type="match status" value="1"/>
</dbReference>
<feature type="domain" description="Cadherin-like beta-sandwich-like" evidence="3">
    <location>
        <begin position="485"/>
        <end position="563"/>
    </location>
</feature>
<dbReference type="InterPro" id="IPR011042">
    <property type="entry name" value="6-blade_b-propeller_TolB-like"/>
</dbReference>
<dbReference type="Proteomes" id="UP000515679">
    <property type="component" value="Chromosome"/>
</dbReference>
<dbReference type="Gene3D" id="2.40.10.500">
    <property type="match status" value="1"/>
</dbReference>
<dbReference type="PANTHER" id="PTHR24104">
    <property type="entry name" value="E3 UBIQUITIN-PROTEIN LIGASE NHLRC1-RELATED"/>
    <property type="match status" value="1"/>
</dbReference>
<evidence type="ECO:0000256" key="2">
    <source>
        <dbReference type="SAM" id="Phobius"/>
    </source>
</evidence>